<keyword evidence="2" id="KW-0282">Flagellum</keyword>
<accession>A0A518APV9</accession>
<dbReference type="KEGG" id="amuc:Pan181_29670"/>
<name>A0A518APV9_9BACT</name>
<feature type="transmembrane region" description="Helical" evidence="1">
    <location>
        <begin position="85"/>
        <end position="106"/>
    </location>
</feature>
<feature type="transmembrane region" description="Helical" evidence="1">
    <location>
        <begin position="118"/>
        <end position="144"/>
    </location>
</feature>
<keyword evidence="1" id="KW-0812">Transmembrane</keyword>
<dbReference type="RefSeq" id="WP_145247454.1">
    <property type="nucleotide sequence ID" value="NZ_CP036278.1"/>
</dbReference>
<reference evidence="2 3" key="1">
    <citation type="submission" date="2019-02" db="EMBL/GenBank/DDBJ databases">
        <title>Deep-cultivation of Planctomycetes and their phenomic and genomic characterization uncovers novel biology.</title>
        <authorList>
            <person name="Wiegand S."/>
            <person name="Jogler M."/>
            <person name="Boedeker C."/>
            <person name="Pinto D."/>
            <person name="Vollmers J."/>
            <person name="Rivas-Marin E."/>
            <person name="Kohn T."/>
            <person name="Peeters S.H."/>
            <person name="Heuer A."/>
            <person name="Rast P."/>
            <person name="Oberbeckmann S."/>
            <person name="Bunk B."/>
            <person name="Jeske O."/>
            <person name="Meyerdierks A."/>
            <person name="Storesund J.E."/>
            <person name="Kallscheuer N."/>
            <person name="Luecker S."/>
            <person name="Lage O.M."/>
            <person name="Pohl T."/>
            <person name="Merkel B.J."/>
            <person name="Hornburger P."/>
            <person name="Mueller R.-W."/>
            <person name="Bruemmer F."/>
            <person name="Labrenz M."/>
            <person name="Spormann A.M."/>
            <person name="Op den Camp H."/>
            <person name="Overmann J."/>
            <person name="Amann R."/>
            <person name="Jetten M.S.M."/>
            <person name="Mascher T."/>
            <person name="Medema M.H."/>
            <person name="Devos D.P."/>
            <person name="Kaster A.-K."/>
            <person name="Ovreas L."/>
            <person name="Rohde M."/>
            <person name="Galperin M.Y."/>
            <person name="Jogler C."/>
        </authorList>
    </citation>
    <scope>NUCLEOTIDE SEQUENCE [LARGE SCALE GENOMIC DNA]</scope>
    <source>
        <strain evidence="2 3">Pan181</strain>
    </source>
</reference>
<keyword evidence="1" id="KW-0472">Membrane</keyword>
<evidence type="ECO:0000256" key="1">
    <source>
        <dbReference type="SAM" id="Phobius"/>
    </source>
</evidence>
<proteinExistence type="predicted"/>
<keyword evidence="1" id="KW-1133">Transmembrane helix</keyword>
<dbReference type="Proteomes" id="UP000315750">
    <property type="component" value="Chromosome"/>
</dbReference>
<protein>
    <submittedName>
        <fullName evidence="2">Flagellar motor protein PomA</fullName>
    </submittedName>
</protein>
<keyword evidence="3" id="KW-1185">Reference proteome</keyword>
<feature type="transmembrane region" description="Helical" evidence="1">
    <location>
        <begin position="36"/>
        <end position="52"/>
    </location>
</feature>
<dbReference type="AlphaFoldDB" id="A0A518APV9"/>
<evidence type="ECO:0000313" key="2">
    <source>
        <dbReference type="EMBL" id="QDU56755.1"/>
    </source>
</evidence>
<evidence type="ECO:0000313" key="3">
    <source>
        <dbReference type="Proteomes" id="UP000315750"/>
    </source>
</evidence>
<keyword evidence="2" id="KW-0966">Cell projection</keyword>
<gene>
    <name evidence="2" type="ORF">Pan181_29670</name>
</gene>
<dbReference type="EMBL" id="CP036278">
    <property type="protein sequence ID" value="QDU56755.1"/>
    <property type="molecule type" value="Genomic_DNA"/>
</dbReference>
<keyword evidence="2" id="KW-0969">Cilium</keyword>
<sequence>MISIARCLGLVTVVALLLGMPAVVGAEFGSLLDIPTFVFIGLGTLAIVLIGSEPSGWGGTCRVLFYSQAAAGESDYHLAASQFRLASRGAIACSVLYFLLEAMAILSDMSDPAKIGPIIRLCLLGPLYGLALSELLLHPMAVAIETKWKRTKAL</sequence>
<organism evidence="2 3">
    <name type="scientific">Aeoliella mucimassa</name>
    <dbReference type="NCBI Taxonomy" id="2527972"/>
    <lineage>
        <taxon>Bacteria</taxon>
        <taxon>Pseudomonadati</taxon>
        <taxon>Planctomycetota</taxon>
        <taxon>Planctomycetia</taxon>
        <taxon>Pirellulales</taxon>
        <taxon>Lacipirellulaceae</taxon>
        <taxon>Aeoliella</taxon>
    </lineage>
</organism>